<evidence type="ECO:0000259" key="9">
    <source>
        <dbReference type="PROSITE" id="PS50157"/>
    </source>
</evidence>
<feature type="compositionally biased region" description="Polar residues" evidence="8">
    <location>
        <begin position="829"/>
        <end position="842"/>
    </location>
</feature>
<keyword evidence="4 7" id="KW-0863">Zinc-finger</keyword>
<feature type="compositionally biased region" description="Pro residues" evidence="8">
    <location>
        <begin position="606"/>
        <end position="630"/>
    </location>
</feature>
<comment type="subcellular location">
    <subcellularLocation>
        <location evidence="1">Nucleus</location>
    </subcellularLocation>
</comment>
<feature type="compositionally biased region" description="Basic and acidic residues" evidence="8">
    <location>
        <begin position="170"/>
        <end position="182"/>
    </location>
</feature>
<dbReference type="InterPro" id="IPR036236">
    <property type="entry name" value="Znf_C2H2_sf"/>
</dbReference>
<feature type="compositionally biased region" description="Low complexity" evidence="8">
    <location>
        <begin position="631"/>
        <end position="643"/>
    </location>
</feature>
<evidence type="ECO:0000256" key="2">
    <source>
        <dbReference type="ARBA" id="ARBA00022723"/>
    </source>
</evidence>
<dbReference type="GO" id="GO:0005634">
    <property type="term" value="C:nucleus"/>
    <property type="evidence" value="ECO:0007669"/>
    <property type="project" value="UniProtKB-SubCell"/>
</dbReference>
<feature type="compositionally biased region" description="Basic residues" evidence="8">
    <location>
        <begin position="537"/>
        <end position="546"/>
    </location>
</feature>
<dbReference type="GO" id="GO:0000978">
    <property type="term" value="F:RNA polymerase II cis-regulatory region sequence-specific DNA binding"/>
    <property type="evidence" value="ECO:0007669"/>
    <property type="project" value="InterPro"/>
</dbReference>
<evidence type="ECO:0000256" key="7">
    <source>
        <dbReference type="PROSITE-ProRule" id="PRU00042"/>
    </source>
</evidence>
<evidence type="ECO:0000256" key="1">
    <source>
        <dbReference type="ARBA" id="ARBA00004123"/>
    </source>
</evidence>
<dbReference type="Pfam" id="PF00096">
    <property type="entry name" value="zf-C2H2"/>
    <property type="match status" value="1"/>
</dbReference>
<dbReference type="InterPro" id="IPR051059">
    <property type="entry name" value="VerF-like"/>
</dbReference>
<feature type="region of interest" description="Disordered" evidence="8">
    <location>
        <begin position="147"/>
        <end position="206"/>
    </location>
</feature>
<dbReference type="SMART" id="SM00355">
    <property type="entry name" value="ZnF_C2H2"/>
    <property type="match status" value="2"/>
</dbReference>
<dbReference type="OrthoDB" id="10018191at2759"/>
<dbReference type="PANTHER" id="PTHR40626">
    <property type="entry name" value="MIP31509P"/>
    <property type="match status" value="1"/>
</dbReference>
<evidence type="ECO:0000256" key="4">
    <source>
        <dbReference type="ARBA" id="ARBA00022771"/>
    </source>
</evidence>
<accession>A0A2S9ZZS3</accession>
<feature type="domain" description="C2H2-type" evidence="9">
    <location>
        <begin position="423"/>
        <end position="453"/>
    </location>
</feature>
<dbReference type="GO" id="GO:0000981">
    <property type="term" value="F:DNA-binding transcription factor activity, RNA polymerase II-specific"/>
    <property type="evidence" value="ECO:0007669"/>
    <property type="project" value="InterPro"/>
</dbReference>
<dbReference type="PANTHER" id="PTHR40626:SF32">
    <property type="entry name" value="ZINC FINGER PROTEIN RST2"/>
    <property type="match status" value="1"/>
</dbReference>
<dbReference type="FunFam" id="3.30.160.60:FF:002343">
    <property type="entry name" value="Zinc finger protein 33A"/>
    <property type="match status" value="1"/>
</dbReference>
<keyword evidence="3" id="KW-0677">Repeat</keyword>
<dbReference type="AlphaFoldDB" id="A0A2S9ZZS3"/>
<dbReference type="EMBL" id="LCTV02000012">
    <property type="protein sequence ID" value="PRQ71244.1"/>
    <property type="molecule type" value="Genomic_DNA"/>
</dbReference>
<dbReference type="InterPro" id="IPR013087">
    <property type="entry name" value="Znf_C2H2_type"/>
</dbReference>
<protein>
    <recommendedName>
        <fullName evidence="9">C2H2-type domain-containing protein</fullName>
    </recommendedName>
</protein>
<feature type="domain" description="C2H2-type" evidence="9">
    <location>
        <begin position="454"/>
        <end position="481"/>
    </location>
</feature>
<dbReference type="GO" id="GO:0008270">
    <property type="term" value="F:zinc ion binding"/>
    <property type="evidence" value="ECO:0007669"/>
    <property type="project" value="UniProtKB-KW"/>
</dbReference>
<evidence type="ECO:0000313" key="11">
    <source>
        <dbReference type="Proteomes" id="UP000239560"/>
    </source>
</evidence>
<feature type="compositionally biased region" description="Low complexity" evidence="8">
    <location>
        <begin position="385"/>
        <end position="397"/>
    </location>
</feature>
<evidence type="ECO:0000256" key="8">
    <source>
        <dbReference type="SAM" id="MobiDB-lite"/>
    </source>
</evidence>
<dbReference type="Gene3D" id="3.30.160.60">
    <property type="entry name" value="Classic Zinc Finger"/>
    <property type="match status" value="2"/>
</dbReference>
<reference evidence="10 11" key="1">
    <citation type="journal article" date="2018" name="Elife">
        <title>Functional genomics of lipid metabolism in the oleaginous yeast Rhodosporidium toruloides.</title>
        <authorList>
            <person name="Coradetti S.T."/>
            <person name="Pinel D."/>
            <person name="Geiselman G."/>
            <person name="Ito M."/>
            <person name="Mondo S."/>
            <person name="Reilly M.C."/>
            <person name="Cheng Y.F."/>
            <person name="Bauer S."/>
            <person name="Grigoriev I."/>
            <person name="Gladden J.M."/>
            <person name="Simmons B.A."/>
            <person name="Brem R."/>
            <person name="Arkin A.P."/>
            <person name="Skerker J.M."/>
        </authorList>
    </citation>
    <scope>NUCLEOTIDE SEQUENCE [LARGE SCALE GENOMIC DNA]</scope>
    <source>
        <strain evidence="10 11">NBRC 0880</strain>
    </source>
</reference>
<feature type="region of interest" description="Disordered" evidence="8">
    <location>
        <begin position="510"/>
        <end position="561"/>
    </location>
</feature>
<dbReference type="GO" id="GO:0000785">
    <property type="term" value="C:chromatin"/>
    <property type="evidence" value="ECO:0007669"/>
    <property type="project" value="TreeGrafter"/>
</dbReference>
<keyword evidence="2" id="KW-0479">Metal-binding</keyword>
<feature type="compositionally biased region" description="Basic residues" evidence="8">
    <location>
        <begin position="815"/>
        <end position="825"/>
    </location>
</feature>
<proteinExistence type="predicted"/>
<dbReference type="SUPFAM" id="SSF57667">
    <property type="entry name" value="beta-beta-alpha zinc fingers"/>
    <property type="match status" value="1"/>
</dbReference>
<feature type="compositionally biased region" description="Low complexity" evidence="8">
    <location>
        <begin position="752"/>
        <end position="762"/>
    </location>
</feature>
<evidence type="ECO:0000256" key="6">
    <source>
        <dbReference type="ARBA" id="ARBA00023242"/>
    </source>
</evidence>
<sequence length="973" mass="104103">MLYVPLLPLFPCTCTSTHSSGSTRLTSFPPHPSFSLGPPHLSLPPSPHSIRHLYRVATLAAACQQRCPKPHFSERQLFTVVLGGCISDEVEEEGLTSLLCPLAGSLSALLILQGVRWQDSRARLALLSGALRVFLQLLDSPAVCSSSNHPSQLPKVRSPPPSSPSLLFRQHNDEHPYSDRRQGGANATNFDGARPRRNLCKTESERPTLQAALNRRLFHRRLRFIRSSLESKQGTHSDGEQRPQLARPTASVASTLECNVMFFAEMALASGGRVRAGGRAPGWLRAALVGLHSLVRRGSWTGRRVGVVQCQCEVLLCIPLACAVVVRSLTPTPTRSSPDSPRLVAGTRGAMQAVAEHSQGHHLHAQPHPSQRMPSPAHPHPSPATPSSSQQPAPASTTEGDAADGQRESQAGPAAKKQPTKLFRCNGFGDCQMTFSRSEHLARHVRKHTGERPFQCHCGRTFSRLDNVRQHASTVHADQQEKNQETIAHLVSLHNQLSASTVAKQKEAGMIVHDQNVEPRPRKKPAETTAGGEAKPKKSAGGKKKGSAAQKAKEQADAAAELGQQITGDLDRVASQAPALPNPPPQSVSPFGAPVDSAPRDSPRDAPQPIPPPGPANYPYAAPPQYPPSQYPSSNYNPSNSYYGAPLHHQQIYGAMGPPPGNGGMQAGGGYAVMDFYGAGYPPQAGPSTVSSAPQGPPYYSVSPLPPPPPSQHDRARYPSNVPTSLPYPPVPPPPAQAQAQTDPGALTPNKISLPSISALLPAPSPVQQGQRVEPDPNAQQQQQQQQQSYFVPSAPGSRPPSTLGMPPPQQPPAHHQHQHQHHQQQQHLSNGSTSTASSFANGSPHHPHLPIPPSSASHYSHLYAPAPYSQPTNPAAPPAYHYAPPPSSASYYAPPPPQGLRIVCWSGRRLGDSCAGRSGWSGRSGGGAVVRWRAVLERLPLFLCVRHPFSPPFPPLVSTLTASSPATHISLP</sequence>
<evidence type="ECO:0000256" key="3">
    <source>
        <dbReference type="ARBA" id="ARBA00022737"/>
    </source>
</evidence>
<feature type="region of interest" description="Disordered" evidence="8">
    <location>
        <begin position="575"/>
        <end position="643"/>
    </location>
</feature>
<keyword evidence="6" id="KW-0539">Nucleus</keyword>
<feature type="region of interest" description="Disordered" evidence="8">
    <location>
        <begin position="351"/>
        <end position="418"/>
    </location>
</feature>
<gene>
    <name evidence="10" type="ORF">AAT19DRAFT_10102</name>
</gene>
<keyword evidence="5" id="KW-0862">Zinc</keyword>
<comment type="caution">
    <text evidence="10">The sequence shown here is derived from an EMBL/GenBank/DDBJ whole genome shotgun (WGS) entry which is preliminary data.</text>
</comment>
<feature type="compositionally biased region" description="Basic and acidic residues" evidence="8">
    <location>
        <begin position="515"/>
        <end position="526"/>
    </location>
</feature>
<feature type="region of interest" description="Disordered" evidence="8">
    <location>
        <begin position="685"/>
        <end position="857"/>
    </location>
</feature>
<evidence type="ECO:0000256" key="5">
    <source>
        <dbReference type="ARBA" id="ARBA00022833"/>
    </source>
</evidence>
<evidence type="ECO:0000313" key="10">
    <source>
        <dbReference type="EMBL" id="PRQ71244.1"/>
    </source>
</evidence>
<name>A0A2S9ZZS3_RHOTO</name>
<organism evidence="10 11">
    <name type="scientific">Rhodotorula toruloides</name>
    <name type="common">Yeast</name>
    <name type="synonym">Rhodosporidium toruloides</name>
    <dbReference type="NCBI Taxonomy" id="5286"/>
    <lineage>
        <taxon>Eukaryota</taxon>
        <taxon>Fungi</taxon>
        <taxon>Dikarya</taxon>
        <taxon>Basidiomycota</taxon>
        <taxon>Pucciniomycotina</taxon>
        <taxon>Microbotryomycetes</taxon>
        <taxon>Sporidiobolales</taxon>
        <taxon>Sporidiobolaceae</taxon>
        <taxon>Rhodotorula</taxon>
    </lineage>
</organism>
<feature type="region of interest" description="Disordered" evidence="8">
    <location>
        <begin position="229"/>
        <end position="248"/>
    </location>
</feature>
<feature type="compositionally biased region" description="Pro residues" evidence="8">
    <location>
        <begin position="726"/>
        <end position="736"/>
    </location>
</feature>
<dbReference type="Proteomes" id="UP000239560">
    <property type="component" value="Unassembled WGS sequence"/>
</dbReference>
<dbReference type="PROSITE" id="PS50157">
    <property type="entry name" value="ZINC_FINGER_C2H2_2"/>
    <property type="match status" value="2"/>
</dbReference>